<keyword evidence="3" id="KW-0547">Nucleotide-binding</keyword>
<dbReference type="PANTHER" id="PTHR43335:SF4">
    <property type="entry name" value="ABC TRANSPORTER, ATP-BINDING PROTEIN"/>
    <property type="match status" value="1"/>
</dbReference>
<dbReference type="OrthoDB" id="9804819at2"/>
<name>A0A543A3W0_9ACTN</name>
<dbReference type="PANTHER" id="PTHR43335">
    <property type="entry name" value="ABC TRANSPORTER, ATP-BINDING PROTEIN"/>
    <property type="match status" value="1"/>
</dbReference>
<evidence type="ECO:0000256" key="4">
    <source>
        <dbReference type="ARBA" id="ARBA00022840"/>
    </source>
</evidence>
<evidence type="ECO:0000313" key="6">
    <source>
        <dbReference type="EMBL" id="TQL67244.1"/>
    </source>
</evidence>
<evidence type="ECO:0000256" key="3">
    <source>
        <dbReference type="ARBA" id="ARBA00022741"/>
    </source>
</evidence>
<dbReference type="Pfam" id="PF00005">
    <property type="entry name" value="ABC_tran"/>
    <property type="match status" value="1"/>
</dbReference>
<sequence>MSASASATASDVERLQGPLLRAQGLVKGFGAVPALNRIDLEARPGRVTGFIGPNGAGKSTTLRILTGLIRADGGTATIDGMPYAALECPPRVLGVVGDLAGAHPGMTARGHLQTQAAMIRASDDRVEQVLDETGLRSAARRRVRGFSTGMRQRLALATALLGEPAGLILDEPTNGLDPSGTIWLRRRLRAFADAGGTVLVASHVLTDLQQMIDDVVIIEGGRSLWSGSLSDFTDNHASLEEAYLSMIEKEMA</sequence>
<reference evidence="6 7" key="1">
    <citation type="submission" date="2019-06" db="EMBL/GenBank/DDBJ databases">
        <title>Sequencing the genomes of 1000 actinobacteria strains.</title>
        <authorList>
            <person name="Klenk H.-P."/>
        </authorList>
    </citation>
    <scope>NUCLEOTIDE SEQUENCE [LARGE SCALE GENOMIC DNA]</scope>
    <source>
        <strain evidence="6 7">DSM 25218</strain>
    </source>
</reference>
<gene>
    <name evidence="6" type="ORF">FB381_1117</name>
</gene>
<feature type="domain" description="ABC transporter" evidence="5">
    <location>
        <begin position="20"/>
        <end position="245"/>
    </location>
</feature>
<dbReference type="EMBL" id="VFOV01000001">
    <property type="protein sequence ID" value="TQL67244.1"/>
    <property type="molecule type" value="Genomic_DNA"/>
</dbReference>
<keyword evidence="4 6" id="KW-0067">ATP-binding</keyword>
<proteinExistence type="inferred from homology"/>
<comment type="caution">
    <text evidence="6">The sequence shown here is derived from an EMBL/GenBank/DDBJ whole genome shotgun (WGS) entry which is preliminary data.</text>
</comment>
<dbReference type="RefSeq" id="WP_141779367.1">
    <property type="nucleotide sequence ID" value="NZ_VFOV01000001.1"/>
</dbReference>
<keyword evidence="7" id="KW-1185">Reference proteome</keyword>
<dbReference type="SUPFAM" id="SSF52540">
    <property type="entry name" value="P-loop containing nucleoside triphosphate hydrolases"/>
    <property type="match status" value="1"/>
</dbReference>
<dbReference type="PROSITE" id="PS50893">
    <property type="entry name" value="ABC_TRANSPORTER_2"/>
    <property type="match status" value="1"/>
</dbReference>
<accession>A0A543A3W0</accession>
<evidence type="ECO:0000256" key="2">
    <source>
        <dbReference type="ARBA" id="ARBA00022448"/>
    </source>
</evidence>
<dbReference type="InterPro" id="IPR003593">
    <property type="entry name" value="AAA+_ATPase"/>
</dbReference>
<dbReference type="GO" id="GO:0016887">
    <property type="term" value="F:ATP hydrolysis activity"/>
    <property type="evidence" value="ECO:0007669"/>
    <property type="project" value="InterPro"/>
</dbReference>
<dbReference type="GO" id="GO:0005524">
    <property type="term" value="F:ATP binding"/>
    <property type="evidence" value="ECO:0007669"/>
    <property type="project" value="UniProtKB-KW"/>
</dbReference>
<dbReference type="AlphaFoldDB" id="A0A543A3W0"/>
<dbReference type="InterPro" id="IPR003439">
    <property type="entry name" value="ABC_transporter-like_ATP-bd"/>
</dbReference>
<dbReference type="Gene3D" id="3.40.50.300">
    <property type="entry name" value="P-loop containing nucleotide triphosphate hydrolases"/>
    <property type="match status" value="1"/>
</dbReference>
<comment type="similarity">
    <text evidence="1">Belongs to the ABC transporter superfamily.</text>
</comment>
<dbReference type="InterPro" id="IPR027417">
    <property type="entry name" value="P-loop_NTPase"/>
</dbReference>
<dbReference type="SMART" id="SM00382">
    <property type="entry name" value="AAA"/>
    <property type="match status" value="1"/>
</dbReference>
<protein>
    <submittedName>
        <fullName evidence="6">ABC-2 type transport system ATP-binding protein</fullName>
    </submittedName>
</protein>
<keyword evidence="2" id="KW-0813">Transport</keyword>
<organism evidence="6 7">
    <name type="scientific">Nocardioides albertanoniae</name>
    <dbReference type="NCBI Taxonomy" id="1175486"/>
    <lineage>
        <taxon>Bacteria</taxon>
        <taxon>Bacillati</taxon>
        <taxon>Actinomycetota</taxon>
        <taxon>Actinomycetes</taxon>
        <taxon>Propionibacteriales</taxon>
        <taxon>Nocardioidaceae</taxon>
        <taxon>Nocardioides</taxon>
    </lineage>
</organism>
<evidence type="ECO:0000256" key="1">
    <source>
        <dbReference type="ARBA" id="ARBA00005417"/>
    </source>
</evidence>
<evidence type="ECO:0000259" key="5">
    <source>
        <dbReference type="PROSITE" id="PS50893"/>
    </source>
</evidence>
<evidence type="ECO:0000313" key="7">
    <source>
        <dbReference type="Proteomes" id="UP000320209"/>
    </source>
</evidence>
<dbReference type="Proteomes" id="UP000320209">
    <property type="component" value="Unassembled WGS sequence"/>
</dbReference>